<name>A0A4T0X1E6_9ASCO</name>
<comment type="cofactor">
    <cofactor evidence="1 8 10">
        <name>pyridoxal 5'-phosphate</name>
        <dbReference type="ChEBI" id="CHEBI:597326"/>
    </cofactor>
</comment>
<feature type="binding site" evidence="7">
    <location>
        <position position="351"/>
    </location>
    <ligand>
        <name>substrate</name>
    </ligand>
</feature>
<dbReference type="AlphaFoldDB" id="A0A4T0X1E6"/>
<dbReference type="InterPro" id="IPR020578">
    <property type="entry name" value="Aminotrans_V_PyrdxlP_BS"/>
</dbReference>
<evidence type="ECO:0000256" key="8">
    <source>
        <dbReference type="PIRSR" id="PIRSR000524-50"/>
    </source>
</evidence>
<dbReference type="InterPro" id="IPR015422">
    <property type="entry name" value="PyrdxlP-dep_Trfase_small"/>
</dbReference>
<dbReference type="FunFam" id="3.90.1150.10:FF:000049">
    <property type="entry name" value="Alanine-glyoxylate aminotransferase 1"/>
    <property type="match status" value="1"/>
</dbReference>
<dbReference type="InterPro" id="IPR000192">
    <property type="entry name" value="Aminotrans_V_dom"/>
</dbReference>
<reference evidence="12 13" key="1">
    <citation type="journal article" date="2019" name="Front. Genet.">
        <title>Whole-Genome Sequencing of the Opportunistic Yeast Pathogen Candida inconspicua Uncovers Its Hybrid Origin.</title>
        <authorList>
            <person name="Mixao V."/>
            <person name="Hansen A.P."/>
            <person name="Saus E."/>
            <person name="Boekhout T."/>
            <person name="Lass-Florl C."/>
            <person name="Gabaldon T."/>
        </authorList>
    </citation>
    <scope>NUCLEOTIDE SEQUENCE [LARGE SCALE GENOMIC DNA]</scope>
    <source>
        <strain evidence="12 13">CBS 180</strain>
    </source>
</reference>
<evidence type="ECO:0000256" key="1">
    <source>
        <dbReference type="ARBA" id="ARBA00001933"/>
    </source>
</evidence>
<comment type="caution">
    <text evidence="12">The sequence shown here is derived from an EMBL/GenBank/DDBJ whole genome shotgun (WGS) entry which is preliminary data.</text>
</comment>
<evidence type="ECO:0000256" key="9">
    <source>
        <dbReference type="RuleBase" id="RU004075"/>
    </source>
</evidence>
<evidence type="ECO:0000256" key="2">
    <source>
        <dbReference type="ARBA" id="ARBA00009236"/>
    </source>
</evidence>
<feature type="modified residue" description="N6-(pyridoxal phosphate)lysine" evidence="8">
    <location>
        <position position="197"/>
    </location>
</feature>
<dbReference type="InterPro" id="IPR015421">
    <property type="entry name" value="PyrdxlP-dep_Trfase_major"/>
</dbReference>
<dbReference type="GO" id="GO:0004760">
    <property type="term" value="F:L-serine-pyruvate transaminase activity"/>
    <property type="evidence" value="ECO:0007669"/>
    <property type="project" value="TreeGrafter"/>
</dbReference>
<dbReference type="PROSITE" id="PS00595">
    <property type="entry name" value="AA_TRANSFER_CLASS_5"/>
    <property type="match status" value="1"/>
</dbReference>
<keyword evidence="4" id="KW-0032">Aminotransferase</keyword>
<evidence type="ECO:0000256" key="6">
    <source>
        <dbReference type="ARBA" id="ARBA00022898"/>
    </source>
</evidence>
<dbReference type="OrthoDB" id="7403325at2759"/>
<dbReference type="SUPFAM" id="SSF53383">
    <property type="entry name" value="PLP-dependent transferases"/>
    <property type="match status" value="1"/>
</dbReference>
<dbReference type="PANTHER" id="PTHR21152">
    <property type="entry name" value="AMINOTRANSFERASE CLASS V"/>
    <property type="match status" value="1"/>
</dbReference>
<evidence type="ECO:0000256" key="10">
    <source>
        <dbReference type="RuleBase" id="RU004504"/>
    </source>
</evidence>
<dbReference type="EC" id="2.6.1.44" evidence="3"/>
<dbReference type="EMBL" id="SELW01000370">
    <property type="protein sequence ID" value="TID28762.1"/>
    <property type="molecule type" value="Genomic_DNA"/>
</dbReference>
<dbReference type="STRING" id="52247.A0A4T0X1E6"/>
<dbReference type="InterPro" id="IPR015424">
    <property type="entry name" value="PyrdxlP-dep_Trfase"/>
</dbReference>
<gene>
    <name evidence="12" type="ORF">CANINC_002281</name>
</gene>
<dbReference type="PIRSF" id="PIRSF000524">
    <property type="entry name" value="SPT"/>
    <property type="match status" value="1"/>
</dbReference>
<keyword evidence="5" id="KW-0808">Transferase</keyword>
<proteinExistence type="inferred from homology"/>
<dbReference type="Proteomes" id="UP000307173">
    <property type="component" value="Unassembled WGS sequence"/>
</dbReference>
<dbReference type="FunFam" id="3.40.640.10:FF:000027">
    <property type="entry name" value="Serine--pyruvate aminotransferase, mitochondrial"/>
    <property type="match status" value="1"/>
</dbReference>
<evidence type="ECO:0000313" key="13">
    <source>
        <dbReference type="Proteomes" id="UP000307173"/>
    </source>
</evidence>
<evidence type="ECO:0000256" key="5">
    <source>
        <dbReference type="ARBA" id="ARBA00022679"/>
    </source>
</evidence>
<evidence type="ECO:0000313" key="12">
    <source>
        <dbReference type="EMBL" id="TID28762.1"/>
    </source>
</evidence>
<dbReference type="Pfam" id="PF00266">
    <property type="entry name" value="Aminotran_5"/>
    <property type="match status" value="1"/>
</dbReference>
<dbReference type="PANTHER" id="PTHR21152:SF24">
    <property type="entry name" value="ALANINE--GLYOXYLATE AMINOTRANSFERASE 1"/>
    <property type="match status" value="1"/>
</dbReference>
<dbReference type="GO" id="GO:0005777">
    <property type="term" value="C:peroxisome"/>
    <property type="evidence" value="ECO:0007669"/>
    <property type="project" value="TreeGrafter"/>
</dbReference>
<evidence type="ECO:0000256" key="3">
    <source>
        <dbReference type="ARBA" id="ARBA00013049"/>
    </source>
</evidence>
<protein>
    <recommendedName>
        <fullName evidence="3">alanine--glyoxylate transaminase</fullName>
        <ecNumber evidence="3">2.6.1.44</ecNumber>
    </recommendedName>
</protein>
<dbReference type="GO" id="GO:0019265">
    <property type="term" value="P:glycine biosynthetic process, by transamination of glyoxylate"/>
    <property type="evidence" value="ECO:0007669"/>
    <property type="project" value="TreeGrafter"/>
</dbReference>
<accession>A0A4T0X1E6</accession>
<dbReference type="Gene3D" id="3.90.1150.10">
    <property type="entry name" value="Aspartate Aminotransferase, domain 1"/>
    <property type="match status" value="1"/>
</dbReference>
<dbReference type="InterPro" id="IPR024169">
    <property type="entry name" value="SP_NH2Trfase/AEP_transaminase"/>
</dbReference>
<sequence>MTARKLTFIPGPIEFSDNVLNAMSTPSQAHTSPEFVKVFQDTLIKTRKLFNSTTESKSQPFILSGSGTLGWDLCGSNLVERNDNVLVLSTGFFSDSFANCLRVYSDNVDVLEAPKFGDTTDLSALEAKLESKKYDLITITQTDTSSGVLSDVKSIAELIKEKNSDALIVVDAVCATACETLEFDNWGIDFVLTASQKAVGVPAGLSISIASARAVEKALAKEKPTTFFTDMKRWIPIMKAYEAASGAYFATPAVQLIHALNVSLDEILSEKGTIEERIEAHKAASDEFKSKLINELGLQLVPNSLDIAAHGLSVVYYPEGITAGALLSKMAENGFTIAGGIYKDFKDKYFRVGHMGVSAVGERKEELNQCYEALKLSLAQLGYEKK</sequence>
<organism evidence="12 13">
    <name type="scientific">Pichia inconspicua</name>
    <dbReference type="NCBI Taxonomy" id="52247"/>
    <lineage>
        <taxon>Eukaryota</taxon>
        <taxon>Fungi</taxon>
        <taxon>Dikarya</taxon>
        <taxon>Ascomycota</taxon>
        <taxon>Saccharomycotina</taxon>
        <taxon>Pichiomycetes</taxon>
        <taxon>Pichiales</taxon>
        <taxon>Pichiaceae</taxon>
        <taxon>Pichia</taxon>
    </lineage>
</organism>
<keyword evidence="13" id="KW-1185">Reference proteome</keyword>
<comment type="similarity">
    <text evidence="2 9">Belongs to the class-V pyridoxal-phosphate-dependent aminotransferase family.</text>
</comment>
<evidence type="ECO:0000259" key="11">
    <source>
        <dbReference type="Pfam" id="PF00266"/>
    </source>
</evidence>
<evidence type="ECO:0000256" key="4">
    <source>
        <dbReference type="ARBA" id="ARBA00022576"/>
    </source>
</evidence>
<evidence type="ECO:0000256" key="7">
    <source>
        <dbReference type="PIRSR" id="PIRSR000524-1"/>
    </source>
</evidence>
<feature type="domain" description="Aminotransferase class V" evidence="11">
    <location>
        <begin position="27"/>
        <end position="298"/>
    </location>
</feature>
<keyword evidence="6 8" id="KW-0663">Pyridoxal phosphate</keyword>
<dbReference type="GO" id="GO:0008453">
    <property type="term" value="F:alanine-glyoxylate transaminase activity"/>
    <property type="evidence" value="ECO:0007669"/>
    <property type="project" value="UniProtKB-EC"/>
</dbReference>
<dbReference type="Gene3D" id="3.40.640.10">
    <property type="entry name" value="Type I PLP-dependent aspartate aminotransferase-like (Major domain)"/>
    <property type="match status" value="1"/>
</dbReference>